<feature type="domain" description="PiggyBac transposable element-derived protein" evidence="1">
    <location>
        <begin position="22"/>
        <end position="140"/>
    </location>
</feature>
<dbReference type="OrthoDB" id="121467at2759"/>
<protein>
    <recommendedName>
        <fullName evidence="1">PiggyBac transposable element-derived protein domain-containing protein</fullName>
    </recommendedName>
</protein>
<dbReference type="Proteomes" id="UP000243579">
    <property type="component" value="Unassembled WGS sequence"/>
</dbReference>
<dbReference type="AlphaFoldDB" id="A0A1V9Y970"/>
<name>A0A1V9Y970_ACHHY</name>
<accession>A0A1V9Y970</accession>
<evidence type="ECO:0000259" key="1">
    <source>
        <dbReference type="Pfam" id="PF13843"/>
    </source>
</evidence>
<keyword evidence="3" id="KW-1185">Reference proteome</keyword>
<reference evidence="2 3" key="1">
    <citation type="journal article" date="2014" name="Genome Biol. Evol.">
        <title>The secreted proteins of Achlya hypogyna and Thraustotheca clavata identify the ancestral oomycete secretome and reveal gene acquisitions by horizontal gene transfer.</title>
        <authorList>
            <person name="Misner I."/>
            <person name="Blouin N."/>
            <person name="Leonard G."/>
            <person name="Richards T.A."/>
            <person name="Lane C.E."/>
        </authorList>
    </citation>
    <scope>NUCLEOTIDE SEQUENCE [LARGE SCALE GENOMIC DNA]</scope>
    <source>
        <strain evidence="2 3">ATCC 48635</strain>
    </source>
</reference>
<evidence type="ECO:0000313" key="3">
    <source>
        <dbReference type="Proteomes" id="UP000243579"/>
    </source>
</evidence>
<proteinExistence type="predicted"/>
<dbReference type="InterPro" id="IPR029526">
    <property type="entry name" value="PGBD"/>
</dbReference>
<gene>
    <name evidence="2" type="ORF">ACHHYP_16291</name>
</gene>
<evidence type="ECO:0000313" key="2">
    <source>
        <dbReference type="EMBL" id="OQR82277.1"/>
    </source>
</evidence>
<sequence>MLMVDECMSAWTGQDAVYSTSGLPHKTKIKRKPEGVGADIKSVACSTTGVLLGLDIMEGQSRQHAKPYWVQYGEGTAFVLRPTEAKKSTGRTVVANSAFASVKTLLALKERGLFFMGIIKTAHRGFPKTILQKSSNRNESVTFPTILMAR</sequence>
<comment type="caution">
    <text evidence="2">The sequence shown here is derived from an EMBL/GenBank/DDBJ whole genome shotgun (WGS) entry which is preliminary data.</text>
</comment>
<dbReference type="Pfam" id="PF13843">
    <property type="entry name" value="DDE_Tnp_1_7"/>
    <property type="match status" value="1"/>
</dbReference>
<dbReference type="EMBL" id="JNBR01002516">
    <property type="protein sequence ID" value="OQR82277.1"/>
    <property type="molecule type" value="Genomic_DNA"/>
</dbReference>
<organism evidence="2 3">
    <name type="scientific">Achlya hypogyna</name>
    <name type="common">Oomycete</name>
    <name type="synonym">Protoachlya hypogyna</name>
    <dbReference type="NCBI Taxonomy" id="1202772"/>
    <lineage>
        <taxon>Eukaryota</taxon>
        <taxon>Sar</taxon>
        <taxon>Stramenopiles</taxon>
        <taxon>Oomycota</taxon>
        <taxon>Saprolegniomycetes</taxon>
        <taxon>Saprolegniales</taxon>
        <taxon>Achlyaceae</taxon>
        <taxon>Achlya</taxon>
    </lineage>
</organism>